<dbReference type="STRING" id="1938817.SAMN06296008_10189"/>
<dbReference type="InterPro" id="IPR005656">
    <property type="entry name" value="MmgE_PrpD"/>
</dbReference>
<comment type="similarity">
    <text evidence="1">Belongs to the PrpD family.</text>
</comment>
<gene>
    <name evidence="4" type="ORF">SAMN06296008_10189</name>
</gene>
<evidence type="ECO:0000259" key="3">
    <source>
        <dbReference type="Pfam" id="PF19305"/>
    </source>
</evidence>
<dbReference type="GO" id="GO:0016829">
    <property type="term" value="F:lyase activity"/>
    <property type="evidence" value="ECO:0007669"/>
    <property type="project" value="InterPro"/>
</dbReference>
<name>A0A1W1Y320_9BURK</name>
<dbReference type="PANTHER" id="PTHR16943">
    <property type="entry name" value="2-METHYLCITRATE DEHYDRATASE-RELATED"/>
    <property type="match status" value="1"/>
</dbReference>
<dbReference type="InterPro" id="IPR042188">
    <property type="entry name" value="MmgE/PrpD_sf_2"/>
</dbReference>
<organism evidence="4 5">
    <name type="scientific">Polynucleobacter kasalickyi</name>
    <dbReference type="NCBI Taxonomy" id="1938817"/>
    <lineage>
        <taxon>Bacteria</taxon>
        <taxon>Pseudomonadati</taxon>
        <taxon>Pseudomonadota</taxon>
        <taxon>Betaproteobacteria</taxon>
        <taxon>Burkholderiales</taxon>
        <taxon>Burkholderiaceae</taxon>
        <taxon>Polynucleobacter</taxon>
    </lineage>
</organism>
<dbReference type="Gene3D" id="3.30.1330.120">
    <property type="entry name" value="2-methylcitrate dehydratase PrpD"/>
    <property type="match status" value="1"/>
</dbReference>
<keyword evidence="5" id="KW-1185">Reference proteome</keyword>
<dbReference type="Pfam" id="PF19305">
    <property type="entry name" value="MmgE_PrpD_C"/>
    <property type="match status" value="1"/>
</dbReference>
<dbReference type="InterPro" id="IPR045336">
    <property type="entry name" value="MmgE_PrpD_N"/>
</dbReference>
<dbReference type="OrthoDB" id="9791416at2"/>
<dbReference type="PANTHER" id="PTHR16943:SF8">
    <property type="entry name" value="2-METHYLCITRATE DEHYDRATASE"/>
    <property type="match status" value="1"/>
</dbReference>
<dbReference type="SUPFAM" id="SSF103378">
    <property type="entry name" value="2-methylcitrate dehydratase PrpD"/>
    <property type="match status" value="1"/>
</dbReference>
<evidence type="ECO:0000256" key="1">
    <source>
        <dbReference type="ARBA" id="ARBA00006174"/>
    </source>
</evidence>
<feature type="domain" description="MmgE/PrpD N-terminal" evidence="2">
    <location>
        <begin position="8"/>
        <end position="247"/>
    </location>
</feature>
<reference evidence="4 5" key="1">
    <citation type="submission" date="2017-04" db="EMBL/GenBank/DDBJ databases">
        <authorList>
            <person name="Afonso C.L."/>
            <person name="Miller P.J."/>
            <person name="Scott M.A."/>
            <person name="Spackman E."/>
            <person name="Goraichik I."/>
            <person name="Dimitrov K.M."/>
            <person name="Suarez D.L."/>
            <person name="Swayne D.E."/>
        </authorList>
    </citation>
    <scope>NUCLEOTIDE SEQUENCE [LARGE SCALE GENOMIC DNA]</scope>
    <source>
        <strain evidence="4 5">VK13</strain>
    </source>
</reference>
<dbReference type="InterPro" id="IPR045337">
    <property type="entry name" value="MmgE_PrpD_C"/>
</dbReference>
<dbReference type="Gene3D" id="1.10.4100.10">
    <property type="entry name" value="2-methylcitrate dehydratase PrpD"/>
    <property type="match status" value="1"/>
</dbReference>
<protein>
    <submittedName>
        <fullName evidence="4">2-methylcitrate dehydratase PrpD</fullName>
    </submittedName>
</protein>
<dbReference type="RefSeq" id="WP_084281889.1">
    <property type="nucleotide sequence ID" value="NZ_FWXJ01000001.1"/>
</dbReference>
<dbReference type="Pfam" id="PF03972">
    <property type="entry name" value="MmgE_PrpD_N"/>
    <property type="match status" value="1"/>
</dbReference>
<dbReference type="InterPro" id="IPR036148">
    <property type="entry name" value="MmgE/PrpD_sf"/>
</dbReference>
<dbReference type="Proteomes" id="UP000192708">
    <property type="component" value="Unassembled WGS sequence"/>
</dbReference>
<proteinExistence type="inferred from homology"/>
<evidence type="ECO:0000313" key="4">
    <source>
        <dbReference type="EMBL" id="SMC30211.1"/>
    </source>
</evidence>
<evidence type="ECO:0000313" key="5">
    <source>
        <dbReference type="Proteomes" id="UP000192708"/>
    </source>
</evidence>
<feature type="domain" description="MmgE/PrpD C-terminal" evidence="3">
    <location>
        <begin position="267"/>
        <end position="425"/>
    </location>
</feature>
<evidence type="ECO:0000259" key="2">
    <source>
        <dbReference type="Pfam" id="PF03972"/>
    </source>
</evidence>
<accession>A0A1W1Y320</accession>
<dbReference type="InterPro" id="IPR042183">
    <property type="entry name" value="MmgE/PrpD_sf_1"/>
</dbReference>
<sequence length="452" mass="48601">MKTLLSTFGEYIESATAQPLADDVLHAARRALLDWQGALIAGSNSDVAQKLIASYQPELGFGQCAVAGTNLKTTPRAAAFLNGSIAHIAEFDDIYRNGAYHPACPTISAAWVCATQQGLNLEALLKAIVVGYEVSTRIAEVIQPSHYKYFHTTGTVGVFGAAAACSSLLGLSAEQSMHAMATAGTFASGLQQAFRSDSMTKPLHAGHAAEVGLNAAYGAFAGMTGTPDLLEGAAGFGAAMSQNPRWEDVFNGLGEVFNITQMTFKNHGCCGHTFPAIDGAQYLTRTYQIDSAAVKKIDLAVYQASADVCAYRHPQTPFEAKFSLTHTVACGMILGAVREKAFTQEQLGNAVIQQLEDKINFTVDPQITSLFPKVRSAKVRIEMTSGQVFEHHQQTRHGDPDDPLTDIELVEKFTELSIGRVGVNAVSKLSELIWQGEKELVESLTAYWSLQE</sequence>
<dbReference type="AlphaFoldDB" id="A0A1W1Y320"/>
<dbReference type="EMBL" id="FWXJ01000001">
    <property type="protein sequence ID" value="SMC30211.1"/>
    <property type="molecule type" value="Genomic_DNA"/>
</dbReference>